<proteinExistence type="predicted"/>
<dbReference type="InterPro" id="IPR008042">
    <property type="entry name" value="Retrotrans_Pao"/>
</dbReference>
<sequence length="226" mass="26150">MEESWKIPRRYLPTVNEGFKLIGFCDASIKAYAAVIYLQDHNQDCSLVASKMRVASAQAQSIPRLELLGAILLSRLSKYSSIVLHWIRETDKNWKPFVRHHIMEIREKIREKCWNHCRGEDNPADLPSHGILKNGVTEYCTGPEGRDGKQSPVVSEELRSRAELLWIQETQHGRIKKEWMPQFRLHVFLDNQGVWSCKGRLENAELSYNTCYPIVLPLVELFTNSD</sequence>
<accession>A0A1X7TZ72</accession>
<dbReference type="AlphaFoldDB" id="A0A1X7TZ72"/>
<dbReference type="InParanoid" id="A0A1X7TZ72"/>
<organism evidence="1">
    <name type="scientific">Amphimedon queenslandica</name>
    <name type="common">Sponge</name>
    <dbReference type="NCBI Taxonomy" id="400682"/>
    <lineage>
        <taxon>Eukaryota</taxon>
        <taxon>Metazoa</taxon>
        <taxon>Porifera</taxon>
        <taxon>Demospongiae</taxon>
        <taxon>Heteroscleromorpha</taxon>
        <taxon>Haplosclerida</taxon>
        <taxon>Niphatidae</taxon>
        <taxon>Amphimedon</taxon>
    </lineage>
</organism>
<protein>
    <submittedName>
        <fullName evidence="1">Uncharacterized protein</fullName>
    </submittedName>
</protein>
<dbReference type="Pfam" id="PF05380">
    <property type="entry name" value="Peptidase_A17"/>
    <property type="match status" value="1"/>
</dbReference>
<dbReference type="EnsemblMetazoa" id="Aqu2.1.20561_001">
    <property type="protein sequence ID" value="Aqu2.1.20561_001"/>
    <property type="gene ID" value="Aqu2.1.20561"/>
</dbReference>
<dbReference type="PANTHER" id="PTHR47331:SF5">
    <property type="entry name" value="RIBONUCLEASE H"/>
    <property type="match status" value="1"/>
</dbReference>
<evidence type="ECO:0000313" key="1">
    <source>
        <dbReference type="EnsemblMetazoa" id="Aqu2.1.20561_001"/>
    </source>
</evidence>
<name>A0A1X7TZ72_AMPQE</name>
<reference evidence="1" key="1">
    <citation type="submission" date="2017-05" db="UniProtKB">
        <authorList>
            <consortium name="EnsemblMetazoa"/>
        </authorList>
    </citation>
    <scope>IDENTIFICATION</scope>
</reference>
<dbReference type="PANTHER" id="PTHR47331">
    <property type="entry name" value="PHD-TYPE DOMAIN-CONTAINING PROTEIN"/>
    <property type="match status" value="1"/>
</dbReference>